<evidence type="ECO:0000313" key="2">
    <source>
        <dbReference type="Proteomes" id="UP000789920"/>
    </source>
</evidence>
<feature type="non-terminal residue" evidence="1">
    <location>
        <position position="1"/>
    </location>
</feature>
<comment type="caution">
    <text evidence="1">The sequence shown here is derived from an EMBL/GenBank/DDBJ whole genome shotgun (WGS) entry which is preliminary data.</text>
</comment>
<dbReference type="Proteomes" id="UP000789920">
    <property type="component" value="Unassembled WGS sequence"/>
</dbReference>
<keyword evidence="2" id="KW-1185">Reference proteome</keyword>
<reference evidence="1" key="1">
    <citation type="submission" date="2021-06" db="EMBL/GenBank/DDBJ databases">
        <authorList>
            <person name="Kallberg Y."/>
            <person name="Tangrot J."/>
            <person name="Rosling A."/>
        </authorList>
    </citation>
    <scope>NUCLEOTIDE SEQUENCE</scope>
    <source>
        <strain evidence="1">MA461A</strain>
    </source>
</reference>
<sequence length="58" mass="6587">PDYVKFNIDTANTENFNSHNPETTNNTNSNKAQSLSKQFVNEFKDYINGRYLSALEAA</sequence>
<dbReference type="EMBL" id="CAJVQC010079330">
    <property type="protein sequence ID" value="CAG8817039.1"/>
    <property type="molecule type" value="Genomic_DNA"/>
</dbReference>
<evidence type="ECO:0000313" key="1">
    <source>
        <dbReference type="EMBL" id="CAG8817039.1"/>
    </source>
</evidence>
<protein>
    <submittedName>
        <fullName evidence="1">901_t:CDS:1</fullName>
    </submittedName>
</protein>
<name>A0ACA9RZ90_9GLOM</name>
<accession>A0ACA9RZ90</accession>
<gene>
    <name evidence="1" type="ORF">RPERSI_LOCUS24590</name>
</gene>
<organism evidence="1 2">
    <name type="scientific">Racocetra persica</name>
    <dbReference type="NCBI Taxonomy" id="160502"/>
    <lineage>
        <taxon>Eukaryota</taxon>
        <taxon>Fungi</taxon>
        <taxon>Fungi incertae sedis</taxon>
        <taxon>Mucoromycota</taxon>
        <taxon>Glomeromycotina</taxon>
        <taxon>Glomeromycetes</taxon>
        <taxon>Diversisporales</taxon>
        <taxon>Gigasporaceae</taxon>
        <taxon>Racocetra</taxon>
    </lineage>
</organism>
<proteinExistence type="predicted"/>